<evidence type="ECO:0000313" key="2">
    <source>
        <dbReference type="Proteomes" id="UP000218160"/>
    </source>
</evidence>
<accession>A0A291BAL7</accession>
<keyword evidence="2" id="KW-1185">Reference proteome</keyword>
<gene>
    <name evidence="1" type="ORF">BTN50_1560</name>
</gene>
<organism evidence="1 2">
    <name type="scientific">Candidatus Enterovibrio altilux</name>
    <dbReference type="NCBI Taxonomy" id="1927128"/>
    <lineage>
        <taxon>Bacteria</taxon>
        <taxon>Pseudomonadati</taxon>
        <taxon>Pseudomonadota</taxon>
        <taxon>Gammaproteobacteria</taxon>
        <taxon>Vibrionales</taxon>
        <taxon>Vibrionaceae</taxon>
        <taxon>Enterovibrio</taxon>
    </lineage>
</organism>
<dbReference type="AlphaFoldDB" id="A0A291BAL7"/>
<dbReference type="KEGG" id="elux:BTN50_1560"/>
<name>A0A291BAL7_9GAMM</name>
<evidence type="ECO:0000313" key="1">
    <source>
        <dbReference type="EMBL" id="ATF10033.1"/>
    </source>
</evidence>
<proteinExistence type="predicted"/>
<dbReference type="Proteomes" id="UP000218160">
    <property type="component" value="Chromosome 1"/>
</dbReference>
<dbReference type="EMBL" id="CP020660">
    <property type="protein sequence ID" value="ATF10033.1"/>
    <property type="molecule type" value="Genomic_DNA"/>
</dbReference>
<reference evidence="2" key="1">
    <citation type="submission" date="2017-04" db="EMBL/GenBank/DDBJ databases">
        <title>Genome evolution of the luminous symbionts of deep sea anglerfish.</title>
        <authorList>
            <person name="Hendry T.A."/>
        </authorList>
    </citation>
    <scope>NUCLEOTIDE SEQUENCE [LARGE SCALE GENOMIC DNA]</scope>
</reference>
<sequence>MKNKAGYYKRILAETAMTRVKKLLKEILSLRNHIIQISETCTIIKALNELVRLSMPNTKEIV</sequence>
<protein>
    <submittedName>
        <fullName evidence="1">Mobile element protein</fullName>
    </submittedName>
</protein>